<organism evidence="1 2">
    <name type="scientific">Dendroctonus ponderosae</name>
    <name type="common">Mountain pine beetle</name>
    <dbReference type="NCBI Taxonomy" id="77166"/>
    <lineage>
        <taxon>Eukaryota</taxon>
        <taxon>Metazoa</taxon>
        <taxon>Ecdysozoa</taxon>
        <taxon>Arthropoda</taxon>
        <taxon>Hexapoda</taxon>
        <taxon>Insecta</taxon>
        <taxon>Pterygota</taxon>
        <taxon>Neoptera</taxon>
        <taxon>Endopterygota</taxon>
        <taxon>Coleoptera</taxon>
        <taxon>Polyphaga</taxon>
        <taxon>Cucujiformia</taxon>
        <taxon>Curculionidae</taxon>
        <taxon>Scolytinae</taxon>
        <taxon>Dendroctonus</taxon>
    </lineage>
</organism>
<dbReference type="AlphaFoldDB" id="U4UFN9"/>
<protein>
    <submittedName>
        <fullName evidence="1">Uncharacterized protein</fullName>
    </submittedName>
</protein>
<dbReference type="Proteomes" id="UP000030742">
    <property type="component" value="Unassembled WGS sequence"/>
</dbReference>
<proteinExistence type="predicted"/>
<evidence type="ECO:0000313" key="1">
    <source>
        <dbReference type="EMBL" id="ERL92799.1"/>
    </source>
</evidence>
<dbReference type="EMBL" id="KB632335">
    <property type="protein sequence ID" value="ERL92799.1"/>
    <property type="molecule type" value="Genomic_DNA"/>
</dbReference>
<name>U4UFN9_DENPD</name>
<evidence type="ECO:0000313" key="2">
    <source>
        <dbReference type="Proteomes" id="UP000030742"/>
    </source>
</evidence>
<gene>
    <name evidence="1" type="ORF">D910_10107</name>
</gene>
<reference evidence="1 2" key="1">
    <citation type="journal article" date="2013" name="Genome Biol.">
        <title>Draft genome of the mountain pine beetle, Dendroctonus ponderosae Hopkins, a major forest pest.</title>
        <authorList>
            <person name="Keeling C.I."/>
            <person name="Yuen M.M."/>
            <person name="Liao N.Y."/>
            <person name="Docking T.R."/>
            <person name="Chan S.K."/>
            <person name="Taylor G.A."/>
            <person name="Palmquist D.L."/>
            <person name="Jackman S.D."/>
            <person name="Nguyen A."/>
            <person name="Li M."/>
            <person name="Henderson H."/>
            <person name="Janes J.K."/>
            <person name="Zhao Y."/>
            <person name="Pandoh P."/>
            <person name="Moore R."/>
            <person name="Sperling F.A."/>
            <person name="Huber D.P."/>
            <person name="Birol I."/>
            <person name="Jones S.J."/>
            <person name="Bohlmann J."/>
        </authorList>
    </citation>
    <scope>NUCLEOTIDE SEQUENCE</scope>
</reference>
<sequence length="110" mass="12320">MAAAQYTLSRTLPISVSVDSTGNRPSVIWKTLEQDLERRGKARRGQNEESGIRSTERLNSAVFPGLWRGKTAVCYMWLSDQAAEHRLQSAVALARCEIRDWQRAAIGNSD</sequence>
<accession>U4UFN9</accession>